<dbReference type="Pfam" id="PF00565">
    <property type="entry name" value="SNase"/>
    <property type="match status" value="1"/>
</dbReference>
<gene>
    <name evidence="2" type="ORF">FBUS_05754</name>
</gene>
<sequence length="101" mass="11530">MRTNVKPDSVVLFSPLGVTTDSYHLVAYVHVRRAFLVRRDLSAYLLRLGLSSVSEDGRKLLPPKKLETYLNLESKARKKGKGMWISKKSSRLCRLRDKLGL</sequence>
<dbReference type="Gene3D" id="2.40.50.90">
    <property type="match status" value="1"/>
</dbReference>
<evidence type="ECO:0000313" key="3">
    <source>
        <dbReference type="Proteomes" id="UP000728185"/>
    </source>
</evidence>
<keyword evidence="3" id="KW-1185">Reference proteome</keyword>
<dbReference type="AlphaFoldDB" id="A0A8E0S752"/>
<reference evidence="2" key="1">
    <citation type="submission" date="2019-05" db="EMBL/GenBank/DDBJ databases">
        <title>Annotation for the trematode Fasciolopsis buski.</title>
        <authorList>
            <person name="Choi Y.-J."/>
        </authorList>
    </citation>
    <scope>NUCLEOTIDE SEQUENCE</scope>
    <source>
        <strain evidence="2">HT</strain>
        <tissue evidence="2">Whole worm</tissue>
    </source>
</reference>
<feature type="domain" description="TNase-like" evidence="1">
    <location>
        <begin position="21"/>
        <end position="85"/>
    </location>
</feature>
<comment type="caution">
    <text evidence="2">The sequence shown here is derived from an EMBL/GenBank/DDBJ whole genome shotgun (WGS) entry which is preliminary data.</text>
</comment>
<organism evidence="2 3">
    <name type="scientific">Fasciolopsis buskii</name>
    <dbReference type="NCBI Taxonomy" id="27845"/>
    <lineage>
        <taxon>Eukaryota</taxon>
        <taxon>Metazoa</taxon>
        <taxon>Spiralia</taxon>
        <taxon>Lophotrochozoa</taxon>
        <taxon>Platyhelminthes</taxon>
        <taxon>Trematoda</taxon>
        <taxon>Digenea</taxon>
        <taxon>Plagiorchiida</taxon>
        <taxon>Echinostomata</taxon>
        <taxon>Echinostomatoidea</taxon>
        <taxon>Fasciolidae</taxon>
        <taxon>Fasciolopsis</taxon>
    </lineage>
</organism>
<evidence type="ECO:0000313" key="2">
    <source>
        <dbReference type="EMBL" id="KAA0201113.1"/>
    </source>
</evidence>
<dbReference type="Proteomes" id="UP000728185">
    <property type="component" value="Unassembled WGS sequence"/>
</dbReference>
<proteinExistence type="predicted"/>
<dbReference type="InterPro" id="IPR035437">
    <property type="entry name" value="SNase_OB-fold_sf"/>
</dbReference>
<protein>
    <recommendedName>
        <fullName evidence="1">TNase-like domain-containing protein</fullName>
    </recommendedName>
</protein>
<dbReference type="EMBL" id="LUCM01000098">
    <property type="protein sequence ID" value="KAA0201113.1"/>
    <property type="molecule type" value="Genomic_DNA"/>
</dbReference>
<accession>A0A8E0S752</accession>
<dbReference type="SUPFAM" id="SSF50199">
    <property type="entry name" value="Staphylococcal nuclease"/>
    <property type="match status" value="1"/>
</dbReference>
<dbReference type="OrthoDB" id="10383374at2759"/>
<dbReference type="InterPro" id="IPR016071">
    <property type="entry name" value="Staphylococal_nuclease_OB-fold"/>
</dbReference>
<evidence type="ECO:0000259" key="1">
    <source>
        <dbReference type="Pfam" id="PF00565"/>
    </source>
</evidence>
<name>A0A8E0S752_9TREM</name>